<comment type="caution">
    <text evidence="1">The sequence shown here is derived from an EMBL/GenBank/DDBJ whole genome shotgun (WGS) entry which is preliminary data.</text>
</comment>
<keyword evidence="2" id="KW-1185">Reference proteome</keyword>
<dbReference type="Proteomes" id="UP000241769">
    <property type="component" value="Unassembled WGS sequence"/>
</dbReference>
<accession>A0A2P6NCQ3</accession>
<gene>
    <name evidence="1" type="ORF">PROFUN_10839</name>
</gene>
<dbReference type="InParanoid" id="A0A2P6NCQ3"/>
<reference evidence="1 2" key="1">
    <citation type="journal article" date="2018" name="Genome Biol. Evol.">
        <title>Multiple Roots of Fruiting Body Formation in Amoebozoa.</title>
        <authorList>
            <person name="Hillmann F."/>
            <person name="Forbes G."/>
            <person name="Novohradska S."/>
            <person name="Ferling I."/>
            <person name="Riege K."/>
            <person name="Groth M."/>
            <person name="Westermann M."/>
            <person name="Marz M."/>
            <person name="Spaller T."/>
            <person name="Winckler T."/>
            <person name="Schaap P."/>
            <person name="Glockner G."/>
        </authorList>
    </citation>
    <scope>NUCLEOTIDE SEQUENCE [LARGE SCALE GENOMIC DNA]</scope>
    <source>
        <strain evidence="1 2">Jena</strain>
    </source>
</reference>
<proteinExistence type="predicted"/>
<protein>
    <submittedName>
        <fullName evidence="1">Uncharacterized protein</fullName>
    </submittedName>
</protein>
<dbReference type="AlphaFoldDB" id="A0A2P6NCQ3"/>
<evidence type="ECO:0000313" key="1">
    <source>
        <dbReference type="EMBL" id="PRP81739.1"/>
    </source>
</evidence>
<organism evidence="1 2">
    <name type="scientific">Planoprotostelium fungivorum</name>
    <dbReference type="NCBI Taxonomy" id="1890364"/>
    <lineage>
        <taxon>Eukaryota</taxon>
        <taxon>Amoebozoa</taxon>
        <taxon>Evosea</taxon>
        <taxon>Variosea</taxon>
        <taxon>Cavosteliida</taxon>
        <taxon>Cavosteliaceae</taxon>
        <taxon>Planoprotostelium</taxon>
    </lineage>
</organism>
<name>A0A2P6NCQ3_9EUKA</name>
<evidence type="ECO:0000313" key="2">
    <source>
        <dbReference type="Proteomes" id="UP000241769"/>
    </source>
</evidence>
<dbReference type="EMBL" id="MDYQ01000119">
    <property type="protein sequence ID" value="PRP81739.1"/>
    <property type="molecule type" value="Genomic_DNA"/>
</dbReference>
<sequence>MTDFTALKNRINGFAELSTAEKVKIGDKIDASANTGNILSAVVVDATLVKDIKEILNTAAPAGPLWGSTGLSGSSSRISG</sequence>